<dbReference type="GO" id="GO:0004722">
    <property type="term" value="F:protein serine/threonine phosphatase activity"/>
    <property type="evidence" value="ECO:0007669"/>
    <property type="project" value="InterPro"/>
</dbReference>
<dbReference type="CDD" id="cd00143">
    <property type="entry name" value="PP2Cc"/>
    <property type="match status" value="1"/>
</dbReference>
<feature type="domain" description="PPM-type phosphatase" evidence="1">
    <location>
        <begin position="58"/>
        <end position="414"/>
    </location>
</feature>
<dbReference type="VEuPathDB" id="FungiDB:MELLADRAFT_46948"/>
<dbReference type="Gene3D" id="3.60.40.10">
    <property type="entry name" value="PPM-type phosphatase domain"/>
    <property type="match status" value="1"/>
</dbReference>
<dbReference type="InterPro" id="IPR036457">
    <property type="entry name" value="PPM-type-like_dom_sf"/>
</dbReference>
<dbReference type="PANTHER" id="PTHR13832">
    <property type="entry name" value="PROTEIN PHOSPHATASE 2C"/>
    <property type="match status" value="1"/>
</dbReference>
<evidence type="ECO:0000313" key="3">
    <source>
        <dbReference type="Proteomes" id="UP000001072"/>
    </source>
</evidence>
<dbReference type="SMART" id="SM00332">
    <property type="entry name" value="PP2Cc"/>
    <property type="match status" value="1"/>
</dbReference>
<accession>F4R9F5</accession>
<name>F4R9F5_MELLP</name>
<dbReference type="PROSITE" id="PS51746">
    <property type="entry name" value="PPM_2"/>
    <property type="match status" value="1"/>
</dbReference>
<gene>
    <name evidence="2" type="ORF">MELLADRAFT_46948</name>
</gene>
<reference evidence="3" key="1">
    <citation type="journal article" date="2011" name="Proc. Natl. Acad. Sci. U.S.A.">
        <title>Obligate biotrophy features unraveled by the genomic analysis of rust fungi.</title>
        <authorList>
            <person name="Duplessis S."/>
            <person name="Cuomo C.A."/>
            <person name="Lin Y.-C."/>
            <person name="Aerts A."/>
            <person name="Tisserant E."/>
            <person name="Veneault-Fourrey C."/>
            <person name="Joly D.L."/>
            <person name="Hacquard S."/>
            <person name="Amselem J."/>
            <person name="Cantarel B.L."/>
            <person name="Chiu R."/>
            <person name="Coutinho P.M."/>
            <person name="Feau N."/>
            <person name="Field M."/>
            <person name="Frey P."/>
            <person name="Gelhaye E."/>
            <person name="Goldberg J."/>
            <person name="Grabherr M.G."/>
            <person name="Kodira C.D."/>
            <person name="Kohler A."/>
            <person name="Kuees U."/>
            <person name="Lindquist E.A."/>
            <person name="Lucas S.M."/>
            <person name="Mago R."/>
            <person name="Mauceli E."/>
            <person name="Morin E."/>
            <person name="Murat C."/>
            <person name="Pangilinan J.L."/>
            <person name="Park R."/>
            <person name="Pearson M."/>
            <person name="Quesneville H."/>
            <person name="Rouhier N."/>
            <person name="Sakthikumar S."/>
            <person name="Salamov A.A."/>
            <person name="Schmutz J."/>
            <person name="Selles B."/>
            <person name="Shapiro H."/>
            <person name="Tanguay P."/>
            <person name="Tuskan G.A."/>
            <person name="Henrissat B."/>
            <person name="Van de Peer Y."/>
            <person name="Rouze P."/>
            <person name="Ellis J.G."/>
            <person name="Dodds P.N."/>
            <person name="Schein J.E."/>
            <person name="Zhong S."/>
            <person name="Hamelin R.C."/>
            <person name="Grigoriev I.V."/>
            <person name="Szabo L.J."/>
            <person name="Martin F."/>
        </authorList>
    </citation>
    <scope>NUCLEOTIDE SEQUENCE [LARGE SCALE GENOMIC DNA]</scope>
    <source>
        <strain evidence="3">98AG31 / pathotype 3-4-7</strain>
    </source>
</reference>
<dbReference type="PANTHER" id="PTHR13832:SF589">
    <property type="entry name" value="[PYRUVATE DEHYDROGENASE [ACETYL-TRANSFERRING]]-PHOSPHATASE 2, MITOCHONDRIAL"/>
    <property type="match status" value="1"/>
</dbReference>
<organism evidence="3">
    <name type="scientific">Melampsora larici-populina (strain 98AG31 / pathotype 3-4-7)</name>
    <name type="common">Poplar leaf rust fungus</name>
    <dbReference type="NCBI Taxonomy" id="747676"/>
    <lineage>
        <taxon>Eukaryota</taxon>
        <taxon>Fungi</taxon>
        <taxon>Dikarya</taxon>
        <taxon>Basidiomycota</taxon>
        <taxon>Pucciniomycotina</taxon>
        <taxon>Pucciniomycetes</taxon>
        <taxon>Pucciniales</taxon>
        <taxon>Melampsoraceae</taxon>
        <taxon>Melampsora</taxon>
    </lineage>
</organism>
<dbReference type="SUPFAM" id="SSF81606">
    <property type="entry name" value="PP2C-like"/>
    <property type="match status" value="1"/>
</dbReference>
<dbReference type="InterPro" id="IPR001932">
    <property type="entry name" value="PPM-type_phosphatase-like_dom"/>
</dbReference>
<dbReference type="InParanoid" id="F4R9F5"/>
<evidence type="ECO:0000259" key="1">
    <source>
        <dbReference type="PROSITE" id="PS51746"/>
    </source>
</evidence>
<dbReference type="AlphaFoldDB" id="F4R9F5"/>
<dbReference type="RefSeq" id="XP_007405764.1">
    <property type="nucleotide sequence ID" value="XM_007405702.1"/>
</dbReference>
<dbReference type="OrthoDB" id="416093at2759"/>
<dbReference type="FunCoup" id="F4R9F5">
    <property type="interactions" value="37"/>
</dbReference>
<proteinExistence type="predicted"/>
<sequence>MSFLQHSLRFSSSHSTIQPFKPHHKPFHHHHIHQVEHQQTYQIPKNGKLKINLTSSNLIGTSQSRGERPYQEDRISISSIKIKLEEIKQTIKTLGTEAELLKRLKPSTVEEFKPIEQTLCIGLFDGHGGSDSSEYLKSNLNQIIESCDPIEIPNVIRNYRSLGGYFKRFRGGYLEGLGEKMYSIQTPSKSKSKSETQTETESKTLRINSPDIELGERLTLAFLKADQHLITSTPKSGSVGTIVLLNPLPTNPTSPIYPFYSSPLLLLTIAHVGDTIALLCESITGKVVPITETHHPESRVESERLRRIGTGLITDSFGESRWGGTLANTRGLGDSRFKKLGVTGEPDIVKKLLKGDQWSFMVIVSDGVSEVMSNQEIIDLCRTETNPTKAAESIIDFAEKLGGRDNMTAIIVPFAGWGKVGGIDLTANRRQFRLKQVSNQSGRQRRM</sequence>
<dbReference type="EMBL" id="GL883093">
    <property type="protein sequence ID" value="EGG11162.1"/>
    <property type="molecule type" value="Genomic_DNA"/>
</dbReference>
<keyword evidence="3" id="KW-1185">Reference proteome</keyword>
<dbReference type="GeneID" id="18928387"/>
<dbReference type="InterPro" id="IPR015655">
    <property type="entry name" value="PP2C"/>
</dbReference>
<dbReference type="STRING" id="747676.F4R9F5"/>
<evidence type="ECO:0000313" key="2">
    <source>
        <dbReference type="EMBL" id="EGG11162.1"/>
    </source>
</evidence>
<dbReference type="Pfam" id="PF00481">
    <property type="entry name" value="PP2C"/>
    <property type="match status" value="1"/>
</dbReference>
<dbReference type="KEGG" id="mlr:MELLADRAFT_46948"/>
<dbReference type="HOGENOM" id="CLU_021251_1_0_1"/>
<dbReference type="Proteomes" id="UP000001072">
    <property type="component" value="Unassembled WGS sequence"/>
</dbReference>
<dbReference type="eggNOG" id="KOG0698">
    <property type="taxonomic scope" value="Eukaryota"/>
</dbReference>
<protein>
    <recommendedName>
        <fullName evidence="1">PPM-type phosphatase domain-containing protein</fullName>
    </recommendedName>
</protein>